<proteinExistence type="predicted"/>
<dbReference type="SUPFAM" id="SSF50978">
    <property type="entry name" value="WD40 repeat-like"/>
    <property type="match status" value="1"/>
</dbReference>
<dbReference type="PANTHER" id="PTHR22836">
    <property type="entry name" value="WD40 REPEAT PROTEIN"/>
    <property type="match status" value="1"/>
</dbReference>
<keyword evidence="2" id="KW-1185">Reference proteome</keyword>
<dbReference type="GO" id="GO:0031124">
    <property type="term" value="P:mRNA 3'-end processing"/>
    <property type="evidence" value="ECO:0007669"/>
    <property type="project" value="InterPro"/>
</dbReference>
<dbReference type="Pfam" id="PF00400">
    <property type="entry name" value="WD40"/>
    <property type="match status" value="1"/>
</dbReference>
<reference evidence="1 2" key="1">
    <citation type="journal article" date="2011" name="Science">
        <title>The Selaginella genome identifies genetic changes associated with the evolution of vascular plants.</title>
        <authorList>
            <person name="Banks J.A."/>
            <person name="Nishiyama T."/>
            <person name="Hasebe M."/>
            <person name="Bowman J.L."/>
            <person name="Gribskov M."/>
            <person name="dePamphilis C."/>
            <person name="Albert V.A."/>
            <person name="Aono N."/>
            <person name="Aoyama T."/>
            <person name="Ambrose B.A."/>
            <person name="Ashton N.W."/>
            <person name="Axtell M.J."/>
            <person name="Barker E."/>
            <person name="Barker M.S."/>
            <person name="Bennetzen J.L."/>
            <person name="Bonawitz N.D."/>
            <person name="Chapple C."/>
            <person name="Cheng C."/>
            <person name="Correa L.G."/>
            <person name="Dacre M."/>
            <person name="DeBarry J."/>
            <person name="Dreyer I."/>
            <person name="Elias M."/>
            <person name="Engstrom E.M."/>
            <person name="Estelle M."/>
            <person name="Feng L."/>
            <person name="Finet C."/>
            <person name="Floyd S.K."/>
            <person name="Frommer W.B."/>
            <person name="Fujita T."/>
            <person name="Gramzow L."/>
            <person name="Gutensohn M."/>
            <person name="Harholt J."/>
            <person name="Hattori M."/>
            <person name="Heyl A."/>
            <person name="Hirai T."/>
            <person name="Hiwatashi Y."/>
            <person name="Ishikawa M."/>
            <person name="Iwata M."/>
            <person name="Karol K.G."/>
            <person name="Koehler B."/>
            <person name="Kolukisaoglu U."/>
            <person name="Kubo M."/>
            <person name="Kurata T."/>
            <person name="Lalonde S."/>
            <person name="Li K."/>
            <person name="Li Y."/>
            <person name="Litt A."/>
            <person name="Lyons E."/>
            <person name="Manning G."/>
            <person name="Maruyama T."/>
            <person name="Michael T.P."/>
            <person name="Mikami K."/>
            <person name="Miyazaki S."/>
            <person name="Morinaga S."/>
            <person name="Murata T."/>
            <person name="Mueller-Roeber B."/>
            <person name="Nelson D.R."/>
            <person name="Obara M."/>
            <person name="Oguri Y."/>
            <person name="Olmstead R.G."/>
            <person name="Onodera N."/>
            <person name="Petersen B.L."/>
            <person name="Pils B."/>
            <person name="Prigge M."/>
            <person name="Rensing S.A."/>
            <person name="Riano-Pachon D.M."/>
            <person name="Roberts A.W."/>
            <person name="Sato Y."/>
            <person name="Scheller H.V."/>
            <person name="Schulz B."/>
            <person name="Schulz C."/>
            <person name="Shakirov E.V."/>
            <person name="Shibagaki N."/>
            <person name="Shinohara N."/>
            <person name="Shippen D.E."/>
            <person name="Soerensen I."/>
            <person name="Sotooka R."/>
            <person name="Sugimoto N."/>
            <person name="Sugita M."/>
            <person name="Sumikawa N."/>
            <person name="Tanurdzic M."/>
            <person name="Theissen G."/>
            <person name="Ulvskov P."/>
            <person name="Wakazuki S."/>
            <person name="Weng J.K."/>
            <person name="Willats W.W."/>
            <person name="Wipf D."/>
            <person name="Wolf P.G."/>
            <person name="Yang L."/>
            <person name="Zimmer A.D."/>
            <person name="Zhu Q."/>
            <person name="Mitros T."/>
            <person name="Hellsten U."/>
            <person name="Loque D."/>
            <person name="Otillar R."/>
            <person name="Salamov A."/>
            <person name="Schmutz J."/>
            <person name="Shapiro H."/>
            <person name="Lindquist E."/>
            <person name="Lucas S."/>
            <person name="Rokhsar D."/>
            <person name="Grigoriev I.V."/>
        </authorList>
    </citation>
    <scope>NUCLEOTIDE SEQUENCE [LARGE SCALE GENOMIC DNA]</scope>
</reference>
<dbReference type="STRING" id="88036.D8SI46"/>
<sequence length="175" mass="19495">MMIYTGVKTLTAHGWDVKSVYWHPQKFLLVSALAWHPFHEELFVSRSHDSSIIHWLVGHEQPQPEVSNAHDSNILDLPWGSHGPLCSGCSNHTMKFWCRNCPGDNSRQVQRTSAVLASNEQMAPLGRASGSVQMELGELIPGCSRMAEWSKAADSSSAPLTRAWVQIPLLTFSLF</sequence>
<dbReference type="Gramene" id="EFJ15911">
    <property type="protein sequence ID" value="EFJ15911"/>
    <property type="gene ID" value="SELMODRAFT_422350"/>
</dbReference>
<dbReference type="AlphaFoldDB" id="D8SI46"/>
<dbReference type="InterPro" id="IPR036322">
    <property type="entry name" value="WD40_repeat_dom_sf"/>
</dbReference>
<gene>
    <name evidence="1" type="ORF">SELMODRAFT_422350</name>
</gene>
<dbReference type="GO" id="GO:0005634">
    <property type="term" value="C:nucleus"/>
    <property type="evidence" value="ECO:0007669"/>
    <property type="project" value="UniProtKB-ARBA"/>
</dbReference>
<dbReference type="InterPro" id="IPR001680">
    <property type="entry name" value="WD40_rpt"/>
</dbReference>
<organism evidence="2">
    <name type="scientific">Selaginella moellendorffii</name>
    <name type="common">Spikemoss</name>
    <dbReference type="NCBI Taxonomy" id="88036"/>
    <lineage>
        <taxon>Eukaryota</taxon>
        <taxon>Viridiplantae</taxon>
        <taxon>Streptophyta</taxon>
        <taxon>Embryophyta</taxon>
        <taxon>Tracheophyta</taxon>
        <taxon>Lycopodiopsida</taxon>
        <taxon>Selaginellales</taxon>
        <taxon>Selaginellaceae</taxon>
        <taxon>Selaginella</taxon>
    </lineage>
</organism>
<dbReference type="PANTHER" id="PTHR22836:SF0">
    <property type="entry name" value="PRE-MRNA 3' END PROCESSING PROTEIN WDR33"/>
    <property type="match status" value="1"/>
</dbReference>
<evidence type="ECO:0000313" key="2">
    <source>
        <dbReference type="Proteomes" id="UP000001514"/>
    </source>
</evidence>
<dbReference type="EMBL" id="GL377621">
    <property type="protein sequence ID" value="EFJ15911.1"/>
    <property type="molecule type" value="Genomic_DNA"/>
</dbReference>
<dbReference type="KEGG" id="smo:SELMODRAFT_422350"/>
<name>D8SI46_SELML</name>
<dbReference type="eggNOG" id="KOG0284">
    <property type="taxonomic scope" value="Eukaryota"/>
</dbReference>
<dbReference type="InterPro" id="IPR045245">
    <property type="entry name" value="Pfs2-like"/>
</dbReference>
<dbReference type="InParanoid" id="D8SI46"/>
<protein>
    <submittedName>
        <fullName evidence="1">Uncharacterized protein</fullName>
    </submittedName>
</protein>
<dbReference type="Gene3D" id="2.130.10.10">
    <property type="entry name" value="YVTN repeat-like/Quinoprotein amine dehydrogenase"/>
    <property type="match status" value="1"/>
</dbReference>
<evidence type="ECO:0000313" key="1">
    <source>
        <dbReference type="EMBL" id="EFJ15911.1"/>
    </source>
</evidence>
<dbReference type="AntiFam" id="ANF00015">
    <property type="entry name" value="tRNA translation"/>
</dbReference>
<dbReference type="Proteomes" id="UP000001514">
    <property type="component" value="Unassembled WGS sequence"/>
</dbReference>
<dbReference type="HOGENOM" id="CLU_1535117_0_0_1"/>
<accession>D8SI46</accession>
<dbReference type="InterPro" id="IPR015943">
    <property type="entry name" value="WD40/YVTN_repeat-like_dom_sf"/>
</dbReference>